<dbReference type="PROSITE" id="PS50158">
    <property type="entry name" value="ZF_CCHC"/>
    <property type="match status" value="1"/>
</dbReference>
<dbReference type="Pfam" id="PF17921">
    <property type="entry name" value="Integrase_H2C2"/>
    <property type="match status" value="1"/>
</dbReference>
<dbReference type="Gene3D" id="4.10.60.10">
    <property type="entry name" value="Zinc finger, CCHC-type"/>
    <property type="match status" value="1"/>
</dbReference>
<name>A0A6H5ITI6_9HYME</name>
<feature type="compositionally biased region" description="Low complexity" evidence="2">
    <location>
        <begin position="121"/>
        <end position="171"/>
    </location>
</feature>
<gene>
    <name evidence="4" type="ORF">TBRA_LOCUS9849</name>
</gene>
<feature type="compositionally biased region" description="Basic and acidic residues" evidence="2">
    <location>
        <begin position="105"/>
        <end position="114"/>
    </location>
</feature>
<organism evidence="4 5">
    <name type="scientific">Trichogramma brassicae</name>
    <dbReference type="NCBI Taxonomy" id="86971"/>
    <lineage>
        <taxon>Eukaryota</taxon>
        <taxon>Metazoa</taxon>
        <taxon>Ecdysozoa</taxon>
        <taxon>Arthropoda</taxon>
        <taxon>Hexapoda</taxon>
        <taxon>Insecta</taxon>
        <taxon>Pterygota</taxon>
        <taxon>Neoptera</taxon>
        <taxon>Endopterygota</taxon>
        <taxon>Hymenoptera</taxon>
        <taxon>Apocrita</taxon>
        <taxon>Proctotrupomorpha</taxon>
        <taxon>Chalcidoidea</taxon>
        <taxon>Trichogrammatidae</taxon>
        <taxon>Trichogramma</taxon>
    </lineage>
</organism>
<dbReference type="InterPro" id="IPR036875">
    <property type="entry name" value="Znf_CCHC_sf"/>
</dbReference>
<dbReference type="InterPro" id="IPR001878">
    <property type="entry name" value="Znf_CCHC"/>
</dbReference>
<dbReference type="GO" id="GO:0008270">
    <property type="term" value="F:zinc ion binding"/>
    <property type="evidence" value="ECO:0007669"/>
    <property type="project" value="UniProtKB-KW"/>
</dbReference>
<dbReference type="SUPFAM" id="SSF57756">
    <property type="entry name" value="Retrovirus zinc finger-like domains"/>
    <property type="match status" value="1"/>
</dbReference>
<keyword evidence="1" id="KW-0863">Zinc-finger</keyword>
<dbReference type="AlphaFoldDB" id="A0A6H5ITI6"/>
<evidence type="ECO:0000313" key="5">
    <source>
        <dbReference type="Proteomes" id="UP000479190"/>
    </source>
</evidence>
<dbReference type="Gene3D" id="1.10.340.70">
    <property type="match status" value="1"/>
</dbReference>
<dbReference type="SMART" id="SM00343">
    <property type="entry name" value="ZnF_C2HC"/>
    <property type="match status" value="2"/>
</dbReference>
<protein>
    <recommendedName>
        <fullName evidence="3">CCHC-type domain-containing protein</fullName>
    </recommendedName>
</protein>
<dbReference type="GO" id="GO:0003676">
    <property type="term" value="F:nucleic acid binding"/>
    <property type="evidence" value="ECO:0007669"/>
    <property type="project" value="InterPro"/>
</dbReference>
<sequence length="777" mass="87501">MENKAAENVQQEVPIIALDSGENKVTSVENLPLPGLNSSESSPVATMDDVWVDIVATIAENSDSPVVVVTAKNEEILEKVGATVELVEPEVMAPLPNEQATSGDGQRDEPRDESAFEQPCEQAQVPPQAPLLEQQLMQQQQVPPQAPLLEQQLMQQQQVPPQAPMLDQQLEQQQQQQVPLQYPMLDQQIEQQQLQVQPQEPMEANGNVVFKKRKRGCRGGRKKKPSSNRQLTVDDVELSFDVPPRDDEEAGPPNRRQAVGENVPVYVPPGAASGTDSIASAGALASPKQQLPVRLTGVMFDGLRPIPTDPTVDPAPRHCFNCWKPGHFRQVCPSAKEHSYCYNCGRDGVDMADCPRCSGAHAEWLERTYSAERSQATEEHRRAYESWREATPDRVVSEPRRVDFDLRIPTRNNGIDERSWDMIDKHIQETWPGNIILLTLCSGEITTPEVESRPRIIQECHDSAIAGHKGMKKTYNRVRKKYFSKGIKDKTRVKTRLPLMITTMPTTAFELIEMDIEMSPMYRRFASQNLSETQITRPRNPILTSSVEMARAQEVICMGQPAEPDNNEGGEIRILPKHADVLQRLSQVQRPLAIFQRSAPLEWQVANIRLLRMRLLRFPPPRLLEGERAPGRVNDLAPAARSEYLQVIRGSHSRNPLLRQCFHAVLNALIVPLGAWRGTCCYEEVKDVPGLLEVYKTGLEEPLFRTCRACPGPRCNRPVWVSRPVDRCNLFERVIILNFSMIEEGHVLETSPPTTNKDPLKKRKKSVCHSQLSCLYV</sequence>
<keyword evidence="1" id="KW-0479">Metal-binding</keyword>
<dbReference type="OrthoDB" id="7701595at2759"/>
<evidence type="ECO:0000259" key="3">
    <source>
        <dbReference type="PROSITE" id="PS50158"/>
    </source>
</evidence>
<feature type="region of interest" description="Disordered" evidence="2">
    <location>
        <begin position="88"/>
        <end position="171"/>
    </location>
</feature>
<proteinExistence type="predicted"/>
<reference evidence="4 5" key="1">
    <citation type="submission" date="2020-02" db="EMBL/GenBank/DDBJ databases">
        <authorList>
            <person name="Ferguson B K."/>
        </authorList>
    </citation>
    <scope>NUCLEOTIDE SEQUENCE [LARGE SCALE GENOMIC DNA]</scope>
</reference>
<dbReference type="Proteomes" id="UP000479190">
    <property type="component" value="Unassembled WGS sequence"/>
</dbReference>
<feature type="region of interest" description="Disordered" evidence="2">
    <location>
        <begin position="211"/>
        <end position="261"/>
    </location>
</feature>
<accession>A0A6H5ITI6</accession>
<feature type="domain" description="CCHC-type" evidence="3">
    <location>
        <begin position="319"/>
        <end position="334"/>
    </location>
</feature>
<keyword evidence="5" id="KW-1185">Reference proteome</keyword>
<evidence type="ECO:0000313" key="4">
    <source>
        <dbReference type="EMBL" id="CAB0038054.1"/>
    </source>
</evidence>
<keyword evidence="1" id="KW-0862">Zinc</keyword>
<evidence type="ECO:0000256" key="2">
    <source>
        <dbReference type="SAM" id="MobiDB-lite"/>
    </source>
</evidence>
<feature type="compositionally biased region" description="Basic residues" evidence="2">
    <location>
        <begin position="211"/>
        <end position="226"/>
    </location>
</feature>
<dbReference type="EMBL" id="CADCXV010000887">
    <property type="protein sequence ID" value="CAB0038054.1"/>
    <property type="molecule type" value="Genomic_DNA"/>
</dbReference>
<dbReference type="InterPro" id="IPR041588">
    <property type="entry name" value="Integrase_H2C2"/>
</dbReference>
<evidence type="ECO:0000256" key="1">
    <source>
        <dbReference type="PROSITE-ProRule" id="PRU00047"/>
    </source>
</evidence>